<comment type="caution">
    <text evidence="1">The sequence shown here is derived from an EMBL/GenBank/DDBJ whole genome shotgun (WGS) entry which is preliminary data.</text>
</comment>
<gene>
    <name evidence="1" type="ORF">CSUI_005894</name>
</gene>
<dbReference type="Proteomes" id="UP000221165">
    <property type="component" value="Unassembled WGS sequence"/>
</dbReference>
<sequence>MKERKKDQSYEDSCCPFLSLLHEKERKKEKKIDDVCTCLVCRRKRKKEIRKNFAFRISISAWM</sequence>
<reference evidence="1 2" key="1">
    <citation type="journal article" date="2017" name="Int. J. Parasitol.">
        <title>The genome of the protozoan parasite Cystoisospora suis and a reverse vaccinology approach to identify vaccine candidates.</title>
        <authorList>
            <person name="Palmieri N."/>
            <person name="Shrestha A."/>
            <person name="Ruttkowski B."/>
            <person name="Beck T."/>
            <person name="Vogl C."/>
            <person name="Tomley F."/>
            <person name="Blake D.P."/>
            <person name="Joachim A."/>
        </authorList>
    </citation>
    <scope>NUCLEOTIDE SEQUENCE [LARGE SCALE GENOMIC DNA]</scope>
    <source>
        <strain evidence="1 2">Wien I</strain>
    </source>
</reference>
<evidence type="ECO:0000313" key="2">
    <source>
        <dbReference type="Proteomes" id="UP000221165"/>
    </source>
</evidence>
<dbReference type="GeneID" id="94429272"/>
<dbReference type="RefSeq" id="XP_067921961.1">
    <property type="nucleotide sequence ID" value="XM_068066061.1"/>
</dbReference>
<evidence type="ECO:0000313" key="1">
    <source>
        <dbReference type="EMBL" id="PHJ20271.1"/>
    </source>
</evidence>
<name>A0A2C6K3H0_9APIC</name>
<keyword evidence="2" id="KW-1185">Reference proteome</keyword>
<dbReference type="EMBL" id="MIGC01002916">
    <property type="protein sequence ID" value="PHJ20271.1"/>
    <property type="molecule type" value="Genomic_DNA"/>
</dbReference>
<accession>A0A2C6K3H0</accession>
<organism evidence="1 2">
    <name type="scientific">Cystoisospora suis</name>
    <dbReference type="NCBI Taxonomy" id="483139"/>
    <lineage>
        <taxon>Eukaryota</taxon>
        <taxon>Sar</taxon>
        <taxon>Alveolata</taxon>
        <taxon>Apicomplexa</taxon>
        <taxon>Conoidasida</taxon>
        <taxon>Coccidia</taxon>
        <taxon>Eucoccidiorida</taxon>
        <taxon>Eimeriorina</taxon>
        <taxon>Sarcocystidae</taxon>
        <taxon>Cystoisospora</taxon>
    </lineage>
</organism>
<proteinExistence type="predicted"/>
<dbReference type="VEuPathDB" id="ToxoDB:CSUI_005894"/>
<protein>
    <submittedName>
        <fullName evidence="1">Uncharacterized protein</fullName>
    </submittedName>
</protein>
<dbReference type="AlphaFoldDB" id="A0A2C6K3H0"/>